<dbReference type="AlphaFoldDB" id="A0A176Z2I5"/>
<dbReference type="PANTHER" id="PTHR22916:SF3">
    <property type="entry name" value="UDP-GLCNAC:BETAGAL BETA-1,3-N-ACETYLGLUCOSAMINYLTRANSFERASE-LIKE PROTEIN 1"/>
    <property type="match status" value="1"/>
</dbReference>
<dbReference type="GO" id="GO:0016758">
    <property type="term" value="F:hexosyltransferase activity"/>
    <property type="evidence" value="ECO:0007669"/>
    <property type="project" value="UniProtKB-ARBA"/>
</dbReference>
<dbReference type="Proteomes" id="UP000076959">
    <property type="component" value="Unassembled WGS sequence"/>
</dbReference>
<dbReference type="SUPFAM" id="SSF53448">
    <property type="entry name" value="Nucleotide-diphospho-sugar transferases"/>
    <property type="match status" value="1"/>
</dbReference>
<dbReference type="InterPro" id="IPR029044">
    <property type="entry name" value="Nucleotide-diphossugar_trans"/>
</dbReference>
<dbReference type="PANTHER" id="PTHR22916">
    <property type="entry name" value="GLYCOSYLTRANSFERASE"/>
    <property type="match status" value="1"/>
</dbReference>
<evidence type="ECO:0000313" key="2">
    <source>
        <dbReference type="EMBL" id="OAF13588.1"/>
    </source>
</evidence>
<dbReference type="CDD" id="cd00761">
    <property type="entry name" value="Glyco_tranf_GTA_type"/>
    <property type="match status" value="1"/>
</dbReference>
<protein>
    <recommendedName>
        <fullName evidence="1">Glycosyltransferase 2-like domain-containing protein</fullName>
    </recommendedName>
</protein>
<keyword evidence="3" id="KW-1185">Reference proteome</keyword>
<proteinExistence type="predicted"/>
<accession>A0A176Z2I5</accession>
<evidence type="ECO:0000313" key="3">
    <source>
        <dbReference type="Proteomes" id="UP000076959"/>
    </source>
</evidence>
<evidence type="ECO:0000259" key="1">
    <source>
        <dbReference type="Pfam" id="PF00535"/>
    </source>
</evidence>
<sequence length="169" mass="18097">MVKPIDFTVVIPTFRRPAELREAISSVLAQSEVEIEIIVVDDSPERSAESVIASINDARVAYLANPNPSGGFPSAVRNLGWPSGRGDFVHFLDDDDVIPPGHYAAVKHAFAKHPNVGVVFCRIDPSAIVLLLSCSMKSATSRKLPYSPTFVSVFAHDAPSLPASCSIGP</sequence>
<name>A0A176Z2I5_9BRAD</name>
<dbReference type="Gene3D" id="3.90.550.10">
    <property type="entry name" value="Spore Coat Polysaccharide Biosynthesis Protein SpsA, Chain A"/>
    <property type="match status" value="1"/>
</dbReference>
<organism evidence="2 3">
    <name type="scientific">Bradyrhizobium centrolobii</name>
    <dbReference type="NCBI Taxonomy" id="1505087"/>
    <lineage>
        <taxon>Bacteria</taxon>
        <taxon>Pseudomonadati</taxon>
        <taxon>Pseudomonadota</taxon>
        <taxon>Alphaproteobacteria</taxon>
        <taxon>Hyphomicrobiales</taxon>
        <taxon>Nitrobacteraceae</taxon>
        <taxon>Bradyrhizobium</taxon>
    </lineage>
</organism>
<dbReference type="EMBL" id="LUUB01000034">
    <property type="protein sequence ID" value="OAF13588.1"/>
    <property type="molecule type" value="Genomic_DNA"/>
</dbReference>
<dbReference type="Pfam" id="PF00535">
    <property type="entry name" value="Glycos_transf_2"/>
    <property type="match status" value="1"/>
</dbReference>
<dbReference type="STRING" id="1505087.AYJ54_43450"/>
<comment type="caution">
    <text evidence="2">The sequence shown here is derived from an EMBL/GenBank/DDBJ whole genome shotgun (WGS) entry which is preliminary data.</text>
</comment>
<gene>
    <name evidence="2" type="ORF">AYJ54_43450</name>
</gene>
<feature type="domain" description="Glycosyltransferase 2-like" evidence="1">
    <location>
        <begin position="8"/>
        <end position="123"/>
    </location>
</feature>
<dbReference type="InterPro" id="IPR001173">
    <property type="entry name" value="Glyco_trans_2-like"/>
</dbReference>
<reference evidence="2 3" key="1">
    <citation type="submission" date="2016-03" db="EMBL/GenBank/DDBJ databases">
        <title>Draft Genome Sequence of the Strain BR 10245 (Bradyrhizobium sp.) isolated from nodules of Centrolobium paraense.</title>
        <authorList>
            <person name="Simoes-Araujo J.L.Sr."/>
            <person name="Barauna A.C."/>
            <person name="Silva K."/>
            <person name="Zilli J.E."/>
        </authorList>
    </citation>
    <scope>NUCLEOTIDE SEQUENCE [LARGE SCALE GENOMIC DNA]</scope>
    <source>
        <strain evidence="2 3">BR 10245</strain>
    </source>
</reference>